<feature type="region of interest" description="Disordered" evidence="6">
    <location>
        <begin position="299"/>
        <end position="336"/>
    </location>
</feature>
<dbReference type="SMART" id="SM00220">
    <property type="entry name" value="S_TKc"/>
    <property type="match status" value="1"/>
</dbReference>
<evidence type="ECO:0000313" key="9">
    <source>
        <dbReference type="Proteomes" id="UP001497444"/>
    </source>
</evidence>
<sequence>MGGVGGGGGGGGGSWIRGSLLGAGSFGQVNLGMNRVTGSFFAVKSVVVDVMGSQNSVAALENEIQILQGLESEFVVRCLGSDWSEEAGQKMRNVFLEYMPGGSLSDLVKQFQSLDEQLIRSYTRSILQGIDYLHSRGIVHCDIKGKNVLVGNAGSVKLADFGSAKRVVVVDDDDDDEVVELREGNVQDCDAAVRKVNGTPLWMAPEVVLQKEQGLPSDIWSLGCTVVEMATGRAPWAQIADPFVALYRIGCTNEMPAVPDSLSPDAHDFLARCFERNPRLRWTSSQLLEHPFLTGGGAPRACEDLSPPGMQFPNTPVSPTSVLDHGSSSSSDVLSSSIPPLSSPRFWKLAALQFPKARVHSDEAGEGTGSSSSKNSKDLWWGTSSPLSPPGEGEWIVVRSPKAGNSSRPHTKFVGSPPKEELEVAISSEVIFRSSSAVLDADEVMTECPHIHEPCKSPRVAPVMMDSISTASTPTSSSSCFIASSSSISYIPRAARDDCAVAAEKLSVEASSSISKFRTLGLDILLKNLYPNLVQIKEPEAVVVTNFLHSLAVKDPLQQSQRFDHTTDCSRIFFWSLVEIQRACFKQNIRNTEQGKSKDAESPSKFSAL</sequence>
<keyword evidence="9" id="KW-1185">Reference proteome</keyword>
<dbReference type="EMBL" id="OZ020108">
    <property type="protein sequence ID" value="CAK9260264.1"/>
    <property type="molecule type" value="Genomic_DNA"/>
</dbReference>
<dbReference type="InterPro" id="IPR017441">
    <property type="entry name" value="Protein_kinase_ATP_BS"/>
</dbReference>
<protein>
    <recommendedName>
        <fullName evidence="7">Protein kinase domain-containing protein</fullName>
    </recommendedName>
</protein>
<feature type="region of interest" description="Disordered" evidence="6">
    <location>
        <begin position="360"/>
        <end position="394"/>
    </location>
</feature>
<keyword evidence="4 5" id="KW-0067">ATP-binding</keyword>
<dbReference type="InterPro" id="IPR000719">
    <property type="entry name" value="Prot_kinase_dom"/>
</dbReference>
<keyword evidence="3" id="KW-0418">Kinase</keyword>
<proteinExistence type="predicted"/>
<dbReference type="SUPFAM" id="SSF56112">
    <property type="entry name" value="Protein kinase-like (PK-like)"/>
    <property type="match status" value="1"/>
</dbReference>
<dbReference type="PANTHER" id="PTHR48011:SF5">
    <property type="entry name" value="PROTEIN KINASE DOMAIN-CONTAINING PROTEIN"/>
    <property type="match status" value="1"/>
</dbReference>
<dbReference type="CDD" id="cd06606">
    <property type="entry name" value="STKc_MAPKKK"/>
    <property type="match status" value="1"/>
</dbReference>
<evidence type="ECO:0000256" key="6">
    <source>
        <dbReference type="SAM" id="MobiDB-lite"/>
    </source>
</evidence>
<dbReference type="PANTHER" id="PTHR48011">
    <property type="entry name" value="CCR4-NOT TRANSCRIPTIONAL COMPLEX SUBUNIT CAF120-RELATED"/>
    <property type="match status" value="1"/>
</dbReference>
<dbReference type="InterPro" id="IPR008271">
    <property type="entry name" value="Ser/Thr_kinase_AS"/>
</dbReference>
<dbReference type="InterPro" id="IPR011009">
    <property type="entry name" value="Kinase-like_dom_sf"/>
</dbReference>
<feature type="binding site" evidence="5">
    <location>
        <position position="44"/>
    </location>
    <ligand>
        <name>ATP</name>
        <dbReference type="ChEBI" id="CHEBI:30616"/>
    </ligand>
</feature>
<dbReference type="Proteomes" id="UP001497444">
    <property type="component" value="Chromosome 13"/>
</dbReference>
<dbReference type="InterPro" id="IPR052751">
    <property type="entry name" value="Plant_MAPKKK"/>
</dbReference>
<dbReference type="Gene3D" id="1.10.510.10">
    <property type="entry name" value="Transferase(Phosphotransferase) domain 1"/>
    <property type="match status" value="1"/>
</dbReference>
<dbReference type="PROSITE" id="PS00108">
    <property type="entry name" value="PROTEIN_KINASE_ST"/>
    <property type="match status" value="1"/>
</dbReference>
<evidence type="ECO:0000256" key="2">
    <source>
        <dbReference type="ARBA" id="ARBA00022741"/>
    </source>
</evidence>
<accession>A0ABP0W141</accession>
<organism evidence="8 9">
    <name type="scientific">Sphagnum jensenii</name>
    <dbReference type="NCBI Taxonomy" id="128206"/>
    <lineage>
        <taxon>Eukaryota</taxon>
        <taxon>Viridiplantae</taxon>
        <taxon>Streptophyta</taxon>
        <taxon>Embryophyta</taxon>
        <taxon>Bryophyta</taxon>
        <taxon>Sphagnophytina</taxon>
        <taxon>Sphagnopsida</taxon>
        <taxon>Sphagnales</taxon>
        <taxon>Sphagnaceae</taxon>
        <taxon>Sphagnum</taxon>
    </lineage>
</organism>
<evidence type="ECO:0000256" key="3">
    <source>
        <dbReference type="ARBA" id="ARBA00022777"/>
    </source>
</evidence>
<evidence type="ECO:0000259" key="7">
    <source>
        <dbReference type="PROSITE" id="PS50011"/>
    </source>
</evidence>
<dbReference type="Pfam" id="PF00069">
    <property type="entry name" value="Pkinase"/>
    <property type="match status" value="1"/>
</dbReference>
<gene>
    <name evidence="8" type="ORF">CSSPJE1EN1_LOCUS5742</name>
</gene>
<name>A0ABP0W141_9BRYO</name>
<evidence type="ECO:0000313" key="8">
    <source>
        <dbReference type="EMBL" id="CAK9260264.1"/>
    </source>
</evidence>
<keyword evidence="1" id="KW-0808">Transferase</keyword>
<evidence type="ECO:0000256" key="4">
    <source>
        <dbReference type="ARBA" id="ARBA00022840"/>
    </source>
</evidence>
<keyword evidence="2 5" id="KW-0547">Nucleotide-binding</keyword>
<feature type="compositionally biased region" description="Low complexity" evidence="6">
    <location>
        <begin position="321"/>
        <end position="336"/>
    </location>
</feature>
<evidence type="ECO:0000256" key="5">
    <source>
        <dbReference type="PROSITE-ProRule" id="PRU10141"/>
    </source>
</evidence>
<feature type="domain" description="Protein kinase" evidence="7">
    <location>
        <begin position="15"/>
        <end position="293"/>
    </location>
</feature>
<dbReference type="PROSITE" id="PS00107">
    <property type="entry name" value="PROTEIN_KINASE_ATP"/>
    <property type="match status" value="1"/>
</dbReference>
<evidence type="ECO:0000256" key="1">
    <source>
        <dbReference type="ARBA" id="ARBA00022679"/>
    </source>
</evidence>
<dbReference type="PROSITE" id="PS50011">
    <property type="entry name" value="PROTEIN_KINASE_DOM"/>
    <property type="match status" value="1"/>
</dbReference>
<reference evidence="8" key="1">
    <citation type="submission" date="2024-02" db="EMBL/GenBank/DDBJ databases">
        <authorList>
            <consortium name="ELIXIR-Norway"/>
            <consortium name="Elixir Norway"/>
        </authorList>
    </citation>
    <scope>NUCLEOTIDE SEQUENCE</scope>
</reference>